<comment type="caution">
    <text evidence="1">The sequence shown here is derived from an EMBL/GenBank/DDBJ whole genome shotgun (WGS) entry which is preliminary data.</text>
</comment>
<gene>
    <name evidence="1" type="ORF">MRB53_023524</name>
</gene>
<reference evidence="1 2" key="1">
    <citation type="journal article" date="2022" name="Hortic Res">
        <title>A haplotype resolved chromosomal level avocado genome allows analysis of novel avocado genes.</title>
        <authorList>
            <person name="Nath O."/>
            <person name="Fletcher S.J."/>
            <person name="Hayward A."/>
            <person name="Shaw L.M."/>
            <person name="Masouleh A.K."/>
            <person name="Furtado A."/>
            <person name="Henry R.J."/>
            <person name="Mitter N."/>
        </authorList>
    </citation>
    <scope>NUCLEOTIDE SEQUENCE [LARGE SCALE GENOMIC DNA]</scope>
    <source>
        <strain evidence="2">cv. Hass</strain>
    </source>
</reference>
<evidence type="ECO:0000313" key="2">
    <source>
        <dbReference type="Proteomes" id="UP001234297"/>
    </source>
</evidence>
<sequence length="720" mass="80557">MLDSVSGVLKVINVDVSPSPRMGHSLSVVGERIFVIGGRGGPTQIMNDVWVLHTDENQWKLLECAGSVFHPRHRHAAAVVGSKLYVFGGLNNNMIYSCMHVLDTQNAQWSEVRIQGEWPCARHSHSMVAHGRQLFMFGGYNGEKALGDLYSFDAGTGLWKNEKTIGRTYARFSHSMFVYDHYLGIFGGCPTKNQFQEVALLDLRNCGWKHVSICSVSRDLFVRSTTCVVDDDLFVVGGGASCYAFGTKFNEPMKLNLRLLVFSGGIPCRMEDKPTIKEVKENHDNFFSTTDYAMYVTDDKMLLYDNNVKTAFGGEKPLVLQLDKKSAKLGKDLLKKIGWLDLGRKVHPSEDGLHICLPITEDSYPFLQERVLDSVEVFYHSNGFNSADREKSVSVNGSSFKMELNHLLASGGSVCIDNTVSVRKAPRAPQKLLREAVCSLIKQKGFPLLLLEQLPTRWERLGDIVVLPVACFKDTLWETIGVELWPIVAKSLGAKRLARQGRVLPNGTRDSTLEILVGDNGWVDHNENGIIYSFDSTKCMFSFGNLSEKLRMARLDCVDEIVVDLFAGIGYFVLPFLVKAKAKLVYACEWNPHAIEALRHNIQTNSVSDRCIILEGDNRDTAPKGVADRVCLGLLPTSECSWVTAVRALRTKGGVMHVHGNVKDSEEDSWSQYVVKSIDSISKSEGYCWDVSLQHLERVKWYGPHIRHIVVDIRCKLLQV</sequence>
<proteinExistence type="predicted"/>
<organism evidence="1 2">
    <name type="scientific">Persea americana</name>
    <name type="common">Avocado</name>
    <dbReference type="NCBI Taxonomy" id="3435"/>
    <lineage>
        <taxon>Eukaryota</taxon>
        <taxon>Viridiplantae</taxon>
        <taxon>Streptophyta</taxon>
        <taxon>Embryophyta</taxon>
        <taxon>Tracheophyta</taxon>
        <taxon>Spermatophyta</taxon>
        <taxon>Magnoliopsida</taxon>
        <taxon>Magnoliidae</taxon>
        <taxon>Laurales</taxon>
        <taxon>Lauraceae</taxon>
        <taxon>Persea</taxon>
    </lineage>
</organism>
<keyword evidence="2" id="KW-1185">Reference proteome</keyword>
<dbReference type="EMBL" id="CM056815">
    <property type="protein sequence ID" value="KAJ8630201.1"/>
    <property type="molecule type" value="Genomic_DNA"/>
</dbReference>
<dbReference type="Proteomes" id="UP001234297">
    <property type="component" value="Chromosome 7"/>
</dbReference>
<evidence type="ECO:0000313" key="1">
    <source>
        <dbReference type="EMBL" id="KAJ8630201.1"/>
    </source>
</evidence>
<name>A0ACC2LAG7_PERAE</name>
<protein>
    <submittedName>
        <fullName evidence="1">Uncharacterized protein</fullName>
    </submittedName>
</protein>
<accession>A0ACC2LAG7</accession>